<comment type="caution">
    <text evidence="2">The sequence shown here is derived from an EMBL/GenBank/DDBJ whole genome shotgun (WGS) entry which is preliminary data.</text>
</comment>
<evidence type="ECO:0000259" key="1">
    <source>
        <dbReference type="Pfam" id="PF01965"/>
    </source>
</evidence>
<proteinExistence type="predicted"/>
<dbReference type="PANTHER" id="PTHR43130">
    <property type="entry name" value="ARAC-FAMILY TRANSCRIPTIONAL REGULATOR"/>
    <property type="match status" value="1"/>
</dbReference>
<dbReference type="Gene3D" id="3.40.50.880">
    <property type="match status" value="1"/>
</dbReference>
<dbReference type="InterPro" id="IPR029062">
    <property type="entry name" value="Class_I_gatase-like"/>
</dbReference>
<dbReference type="EMBL" id="JACJQH010000010">
    <property type="protein sequence ID" value="MBD2195459.1"/>
    <property type="molecule type" value="Genomic_DNA"/>
</dbReference>
<reference evidence="2 3" key="1">
    <citation type="journal article" date="2020" name="ISME J.">
        <title>Comparative genomics reveals insights into cyanobacterial evolution and habitat adaptation.</title>
        <authorList>
            <person name="Chen M.Y."/>
            <person name="Teng W.K."/>
            <person name="Zhao L."/>
            <person name="Hu C.X."/>
            <person name="Zhou Y.K."/>
            <person name="Han B.P."/>
            <person name="Song L.R."/>
            <person name="Shu W.S."/>
        </authorList>
    </citation>
    <scope>NUCLEOTIDE SEQUENCE [LARGE SCALE GENOMIC DNA]</scope>
    <source>
        <strain evidence="2 3">FACHB-288</strain>
    </source>
</reference>
<protein>
    <submittedName>
        <fullName evidence="2">DJ-1/PfpI family protein</fullName>
    </submittedName>
</protein>
<dbReference type="InterPro" id="IPR052158">
    <property type="entry name" value="INH-QAR"/>
</dbReference>
<evidence type="ECO:0000313" key="2">
    <source>
        <dbReference type="EMBL" id="MBD2195459.1"/>
    </source>
</evidence>
<keyword evidence="3" id="KW-1185">Reference proteome</keyword>
<dbReference type="Pfam" id="PF01965">
    <property type="entry name" value="DJ-1_PfpI"/>
    <property type="match status" value="1"/>
</dbReference>
<name>A0ABR8A6J8_9CYAN</name>
<organism evidence="2 3">
    <name type="scientific">Calothrix parietina FACHB-288</name>
    <dbReference type="NCBI Taxonomy" id="2692896"/>
    <lineage>
        <taxon>Bacteria</taxon>
        <taxon>Bacillati</taxon>
        <taxon>Cyanobacteriota</taxon>
        <taxon>Cyanophyceae</taxon>
        <taxon>Nostocales</taxon>
        <taxon>Calotrichaceae</taxon>
        <taxon>Calothrix</taxon>
    </lineage>
</organism>
<dbReference type="PANTHER" id="PTHR43130:SF2">
    <property type="entry name" value="DJ-1_PFPI DOMAIN-CONTAINING PROTEIN"/>
    <property type="match status" value="1"/>
</dbReference>
<sequence length="232" mass="25242">MSNAEHNPAISIGIVIFTNITQLDFTGPYEVFAKLPNTKLYLLAETLEPIQSDRGLRFLPDTPFAQSPPVDVLFVPGGPGIDAKLEDRNFLDFLKTQAQTARYVTSVCTGSLLLAAAGLLQGYRATTHWLSLDLLALFGVEVVPQRVVIDRDRITGGGVTSGIDFALVIAAELYGEATAQSIQLGIEYNPQPPFNSGSPQTATDNVIDSVKTASQNRQDRRRQIIQKIVAQQ</sequence>
<feature type="domain" description="DJ-1/PfpI" evidence="1">
    <location>
        <begin position="12"/>
        <end position="171"/>
    </location>
</feature>
<evidence type="ECO:0000313" key="3">
    <source>
        <dbReference type="Proteomes" id="UP000658514"/>
    </source>
</evidence>
<dbReference type="CDD" id="cd03139">
    <property type="entry name" value="GATase1_PfpI_2"/>
    <property type="match status" value="1"/>
</dbReference>
<gene>
    <name evidence="2" type="ORF">H6G24_08155</name>
</gene>
<dbReference type="InterPro" id="IPR002818">
    <property type="entry name" value="DJ-1/PfpI"/>
</dbReference>
<dbReference type="SUPFAM" id="SSF52317">
    <property type="entry name" value="Class I glutamine amidotransferase-like"/>
    <property type="match status" value="1"/>
</dbReference>
<dbReference type="Proteomes" id="UP000658514">
    <property type="component" value="Unassembled WGS sequence"/>
</dbReference>
<accession>A0ABR8A6J8</accession>
<dbReference type="RefSeq" id="WP_190538484.1">
    <property type="nucleotide sequence ID" value="NZ_CAWPNO010000002.1"/>
</dbReference>